<evidence type="ECO:0000256" key="2">
    <source>
        <dbReference type="SAM" id="SignalP"/>
    </source>
</evidence>
<dbReference type="AlphaFoldDB" id="A0A9Q3W8H7"/>
<keyword evidence="4" id="KW-1185">Reference proteome</keyword>
<evidence type="ECO:0000256" key="1">
    <source>
        <dbReference type="SAM" id="MobiDB-lite"/>
    </source>
</evidence>
<feature type="region of interest" description="Disordered" evidence="1">
    <location>
        <begin position="192"/>
        <end position="218"/>
    </location>
</feature>
<evidence type="ECO:0000313" key="3">
    <source>
        <dbReference type="EMBL" id="MCE7511014.1"/>
    </source>
</evidence>
<feature type="chain" id="PRO_5040242082" description="Integrating conjugative element protein" evidence="2">
    <location>
        <begin position="41"/>
        <end position="483"/>
    </location>
</feature>
<dbReference type="EMBL" id="JAJVKT010000036">
    <property type="protein sequence ID" value="MCE7511014.1"/>
    <property type="molecule type" value="Genomic_DNA"/>
</dbReference>
<organism evidence="3 4">
    <name type="scientific">Alloalcanivorax xenomutans</name>
    <dbReference type="NCBI Taxonomy" id="1094342"/>
    <lineage>
        <taxon>Bacteria</taxon>
        <taxon>Pseudomonadati</taxon>
        <taxon>Pseudomonadota</taxon>
        <taxon>Gammaproteobacteria</taxon>
        <taxon>Oceanospirillales</taxon>
        <taxon>Alcanivoracaceae</taxon>
        <taxon>Alloalcanivorax</taxon>
    </lineage>
</organism>
<feature type="signal peptide" evidence="2">
    <location>
        <begin position="1"/>
        <end position="40"/>
    </location>
</feature>
<keyword evidence="2" id="KW-0732">Signal</keyword>
<evidence type="ECO:0008006" key="5">
    <source>
        <dbReference type="Google" id="ProtNLM"/>
    </source>
</evidence>
<proteinExistence type="predicted"/>
<comment type="caution">
    <text evidence="3">The sequence shown here is derived from an EMBL/GenBank/DDBJ whole genome shotgun (WGS) entry which is preliminary data.</text>
</comment>
<protein>
    <recommendedName>
        <fullName evidence="5">Integrating conjugative element protein</fullName>
    </recommendedName>
</protein>
<dbReference type="Proteomes" id="UP001107961">
    <property type="component" value="Unassembled WGS sequence"/>
</dbReference>
<reference evidence="3" key="1">
    <citation type="submission" date="2022-01" db="EMBL/GenBank/DDBJ databases">
        <authorList>
            <person name="Karlyshev A.V."/>
            <person name="Jaspars M."/>
        </authorList>
    </citation>
    <scope>NUCLEOTIDE SEQUENCE</scope>
    <source>
        <strain evidence="3">AGSA3-2</strain>
    </source>
</reference>
<name>A0A9Q3W8H7_9GAMM</name>
<accession>A0A9Q3W8H7</accession>
<gene>
    <name evidence="3" type="ORF">LZG35_20460</name>
</gene>
<sequence length="483" mass="50575">MSIFLTVVRSVCPNNRYGRCAVVCMVALWAVVLSPHSAQAESADSLYYQIGGASPVAISAGRGHQPGQIGLGLRWNANASCGNFDPKITVRNQLNGATDGFRSMMGNIVRNAQGAVASLPAMIIQRADPGLYDLVTNGVLQGKADFSKAKLSCQQMAEKMGDMIPTSGWQRRAVAENWQLAAMASPDAVRAEERVEDEAGNRGTTWVGGEKRGGSGQAPIRVMNDTATAGYNILHGRTNTTDTSPVSGGGGGWGSVPTDDGNWAGGGGNGGAGGGGSACRGGMCTVWGSPQEAAQWISKVAGEEVHRTCDGCEKVTTEAGAGLMRDLEDEQEKLAQDLANMVNGSTPTTPENLRKVSAGPGLSVSRGVIEALKTDPEGPLLIHRLAGEMALARTLTKAIWARRLLLAGASEPGISDNEEGQTAIDRRLQILDRDIDSLQTEMEVRQALARNAASTAILRRSGSARTGAPESGDALPDPLDQLK</sequence>
<evidence type="ECO:0000313" key="4">
    <source>
        <dbReference type="Proteomes" id="UP001107961"/>
    </source>
</evidence>
<feature type="region of interest" description="Disordered" evidence="1">
    <location>
        <begin position="459"/>
        <end position="483"/>
    </location>
</feature>
<dbReference type="RefSeq" id="WP_233918191.1">
    <property type="nucleotide sequence ID" value="NZ_CP136240.1"/>
</dbReference>